<dbReference type="InterPro" id="IPR006141">
    <property type="entry name" value="Intein_N"/>
</dbReference>
<proteinExistence type="predicted"/>
<dbReference type="PROSITE" id="PS50817">
    <property type="entry name" value="INTEIN_N_TER"/>
    <property type="match status" value="1"/>
</dbReference>
<reference evidence="3" key="1">
    <citation type="submission" date="2023-07" db="EMBL/GenBank/DDBJ databases">
        <title>Defluviimonas sediminis sp. nov., isolated from mangrove sediment.</title>
        <authorList>
            <person name="Liu L."/>
            <person name="Li J."/>
            <person name="Huang Y."/>
            <person name="Pan J."/>
            <person name="Li M."/>
        </authorList>
    </citation>
    <scope>NUCLEOTIDE SEQUENCE [LARGE SCALE GENOMIC DNA]</scope>
    <source>
        <strain evidence="3">FT324</strain>
    </source>
</reference>
<dbReference type="InterPro" id="IPR036844">
    <property type="entry name" value="Hint_dom_sf"/>
</dbReference>
<feature type="domain" description="Hint" evidence="1">
    <location>
        <begin position="148"/>
        <end position="251"/>
    </location>
</feature>
<keyword evidence="3" id="KW-1185">Reference proteome</keyword>
<dbReference type="CDD" id="cd00081">
    <property type="entry name" value="Hint"/>
    <property type="match status" value="1"/>
</dbReference>
<protein>
    <submittedName>
        <fullName evidence="2">Hint domain-containing protein</fullName>
    </submittedName>
</protein>
<dbReference type="InterPro" id="IPR003587">
    <property type="entry name" value="Hint_dom_N"/>
</dbReference>
<accession>A0ABT2NM53</accession>
<organism evidence="2 3">
    <name type="scientific">Albidovulum sediminis</name>
    <dbReference type="NCBI Taxonomy" id="3066345"/>
    <lineage>
        <taxon>Bacteria</taxon>
        <taxon>Pseudomonadati</taxon>
        <taxon>Pseudomonadota</taxon>
        <taxon>Alphaproteobacteria</taxon>
        <taxon>Rhodobacterales</taxon>
        <taxon>Paracoccaceae</taxon>
        <taxon>Albidovulum</taxon>
    </lineage>
</organism>
<name>A0ABT2NM53_9RHOB</name>
<evidence type="ECO:0000313" key="2">
    <source>
        <dbReference type="EMBL" id="MCT8330018.1"/>
    </source>
</evidence>
<evidence type="ECO:0000313" key="3">
    <source>
        <dbReference type="Proteomes" id="UP001205601"/>
    </source>
</evidence>
<comment type="caution">
    <text evidence="2">The sequence shown here is derived from an EMBL/GenBank/DDBJ whole genome shotgun (WGS) entry which is preliminary data.</text>
</comment>
<dbReference type="EMBL" id="JAOCQF010000001">
    <property type="protein sequence ID" value="MCT8330018.1"/>
    <property type="molecule type" value="Genomic_DNA"/>
</dbReference>
<dbReference type="Proteomes" id="UP001205601">
    <property type="component" value="Unassembled WGS sequence"/>
</dbReference>
<dbReference type="Gene3D" id="2.170.16.10">
    <property type="entry name" value="Hedgehog/Intein (Hint) domain"/>
    <property type="match status" value="1"/>
</dbReference>
<dbReference type="Pfam" id="PF13403">
    <property type="entry name" value="Hint_2"/>
    <property type="match status" value="1"/>
</dbReference>
<sequence length="354" mass="37978">MATSDFFWARGDSSTAANAEINIRPLNQQSSVQIQFESGTLGANTTGDLVLDDTAAGVPDPDTTVWINGTEYQFIYELQGTWPAGNGKVPDQYEGDPVYVITVLGAGPGGSNIRLFFLPDPTVTQADIESFGNGAVPLTTFTTNPPPPVCFLRGTLIATPRGEVPVEDLKAGDEVLTASGDVAKVRFVASRRVSDAELVFRPDMRPVCIPASALGDGLPNADLWVSPQHRVLVRGWEAEMLFGENEVLVPAKHLRIAAVAPVQPETVEYVHLMLDRHDIVLSNGIATESLFPGDTAIASLTAEARAEMERAFPEFAGDWAFYGPTARRTLTGREAQTLWTRMAPLGAAGVRAVA</sequence>
<gene>
    <name evidence="2" type="ORF">N5I32_10865</name>
</gene>
<dbReference type="SUPFAM" id="SSF51294">
    <property type="entry name" value="Hedgehog/intein (Hint) domain"/>
    <property type="match status" value="1"/>
</dbReference>
<dbReference type="RefSeq" id="WP_261495643.1">
    <property type="nucleotide sequence ID" value="NZ_JAOCQF010000001.1"/>
</dbReference>
<evidence type="ECO:0000259" key="1">
    <source>
        <dbReference type="SMART" id="SM00306"/>
    </source>
</evidence>
<dbReference type="SMART" id="SM00306">
    <property type="entry name" value="HintN"/>
    <property type="match status" value="1"/>
</dbReference>
<dbReference type="InterPro" id="IPR028992">
    <property type="entry name" value="Hedgehog/Intein_dom"/>
</dbReference>